<dbReference type="Gene3D" id="1.20.120.1200">
    <property type="entry name" value="NADH-ubiquinone/plastoquinone oxidoreductase chain 6, subunit NuoJ"/>
    <property type="match status" value="1"/>
</dbReference>
<comment type="similarity">
    <text evidence="1 2">Belongs to the complex I subunit 6 family.</text>
</comment>
<keyword evidence="4" id="KW-1185">Reference proteome</keyword>
<keyword evidence="3" id="KW-0560">Oxidoreductase</keyword>
<dbReference type="Pfam" id="PF00499">
    <property type="entry name" value="Oxidored_q3"/>
    <property type="match status" value="1"/>
</dbReference>
<keyword evidence="2" id="KW-1003">Cell membrane</keyword>
<dbReference type="GO" id="GO:0005886">
    <property type="term" value="C:plasma membrane"/>
    <property type="evidence" value="ECO:0007669"/>
    <property type="project" value="UniProtKB-SubCell"/>
</dbReference>
<keyword evidence="2" id="KW-0520">NAD</keyword>
<keyword evidence="2" id="KW-0472">Membrane</keyword>
<reference evidence="3 4" key="1">
    <citation type="journal article" date="2021" name="Microorganisms">
        <title>Acidisoma silvae sp. nov. and Acidisomacellulosilytica sp. nov., Two Acidophilic Bacteria Isolated from Decaying Wood, Hydrolyzing Cellulose and Producing Poly-3-hydroxybutyrate.</title>
        <authorList>
            <person name="Mieszkin S."/>
            <person name="Pouder E."/>
            <person name="Uroz S."/>
            <person name="Simon-Colin C."/>
            <person name="Alain K."/>
        </authorList>
    </citation>
    <scope>NUCLEOTIDE SEQUENCE [LARGE SCALE GENOMIC DNA]</scope>
    <source>
        <strain evidence="3 4">HW T5.17</strain>
    </source>
</reference>
<dbReference type="NCBIfam" id="NF005164">
    <property type="entry name" value="PRK06638.1-4"/>
    <property type="match status" value="1"/>
</dbReference>
<sequence length="238" mass="25678">MIFAQIFFYIFAAILIVSAVMVVTSRNPVHSVLFLILCFFNAAALFLIAGAEFLAFILLIVYVGAVAVLFLFVVMMLDIDFTELRAGVQRYAPIGAVVGIILLLELVMAVGGWKIAPAAAVLRMSPMPLGISNTDAIGRILYTQYAFLFETSSVVLMVAMIGAIVLTHRERTRSKSQNIARQNARQPADTLTMMDVPIGVGVKQLGILRPGPALAAPGEKITLPETDHVAVTHKPGAH</sequence>
<feature type="transmembrane region" description="Helical" evidence="2">
    <location>
        <begin position="31"/>
        <end position="49"/>
    </location>
</feature>
<feature type="transmembrane region" description="Helical" evidence="2">
    <location>
        <begin position="145"/>
        <end position="166"/>
    </location>
</feature>
<proteinExistence type="inferred from homology"/>
<organism evidence="3 4">
    <name type="scientific">Acidisoma cellulosilyticum</name>
    <dbReference type="NCBI Taxonomy" id="2802395"/>
    <lineage>
        <taxon>Bacteria</taxon>
        <taxon>Pseudomonadati</taxon>
        <taxon>Pseudomonadota</taxon>
        <taxon>Alphaproteobacteria</taxon>
        <taxon>Acetobacterales</taxon>
        <taxon>Acidocellaceae</taxon>
        <taxon>Acidisoma</taxon>
    </lineage>
</organism>
<dbReference type="GO" id="GO:0008137">
    <property type="term" value="F:NADH dehydrogenase (ubiquinone) activity"/>
    <property type="evidence" value="ECO:0007669"/>
    <property type="project" value="UniProtKB-UniRule"/>
</dbReference>
<dbReference type="InterPro" id="IPR042106">
    <property type="entry name" value="Nuo/plastoQ_OxRdtase_6_NuoJ"/>
</dbReference>
<gene>
    <name evidence="3" type="ORF">ACELLULO517_16620</name>
</gene>
<dbReference type="Proteomes" id="UP000721844">
    <property type="component" value="Unassembled WGS sequence"/>
</dbReference>
<protein>
    <recommendedName>
        <fullName evidence="2">NADH-quinone oxidoreductase subunit J</fullName>
        <ecNumber evidence="2">7.1.1.-</ecNumber>
    </recommendedName>
</protein>
<evidence type="ECO:0000313" key="4">
    <source>
        <dbReference type="Proteomes" id="UP000721844"/>
    </source>
</evidence>
<dbReference type="PANTHER" id="PTHR33269">
    <property type="entry name" value="NADH-UBIQUINONE OXIDOREDUCTASE CHAIN 6"/>
    <property type="match status" value="1"/>
</dbReference>
<keyword evidence="2" id="KW-0874">Quinone</keyword>
<dbReference type="EMBL" id="JAESVA010000005">
    <property type="protein sequence ID" value="MCB8881871.1"/>
    <property type="molecule type" value="Genomic_DNA"/>
</dbReference>
<dbReference type="EC" id="7.1.1.-" evidence="2"/>
<keyword evidence="2" id="KW-1133">Transmembrane helix</keyword>
<dbReference type="GO" id="GO:0016491">
    <property type="term" value="F:oxidoreductase activity"/>
    <property type="evidence" value="ECO:0007669"/>
    <property type="project" value="UniProtKB-KW"/>
</dbReference>
<dbReference type="PANTHER" id="PTHR33269:SF17">
    <property type="entry name" value="NADH-UBIQUINONE OXIDOREDUCTASE CHAIN 6"/>
    <property type="match status" value="1"/>
</dbReference>
<feature type="transmembrane region" description="Helical" evidence="2">
    <location>
        <begin position="91"/>
        <end position="116"/>
    </location>
</feature>
<dbReference type="AlphaFoldDB" id="A0A963Z3E1"/>
<evidence type="ECO:0000256" key="2">
    <source>
        <dbReference type="RuleBase" id="RU004429"/>
    </source>
</evidence>
<evidence type="ECO:0000313" key="3">
    <source>
        <dbReference type="EMBL" id="MCB8881871.1"/>
    </source>
</evidence>
<feature type="transmembrane region" description="Helical" evidence="2">
    <location>
        <begin position="55"/>
        <end position="79"/>
    </location>
</feature>
<comment type="function">
    <text evidence="2">NDH-1 shuttles electrons from NADH, via FMN and iron-sulfur (Fe-S) centers, to quinones in the respiratory chain. Couples the redox reaction to proton translocation (for every two electrons transferred, four hydrogen ions are translocated across the cytoplasmic membrane), and thus conserves the redox energy in a proton gradient.</text>
</comment>
<comment type="catalytic activity">
    <reaction evidence="2">
        <text>a quinone + NADH + 5 H(+)(in) = a quinol + NAD(+) + 4 H(+)(out)</text>
        <dbReference type="Rhea" id="RHEA:57888"/>
        <dbReference type="ChEBI" id="CHEBI:15378"/>
        <dbReference type="ChEBI" id="CHEBI:24646"/>
        <dbReference type="ChEBI" id="CHEBI:57540"/>
        <dbReference type="ChEBI" id="CHEBI:57945"/>
        <dbReference type="ChEBI" id="CHEBI:132124"/>
    </reaction>
</comment>
<accession>A0A963Z3E1</accession>
<evidence type="ECO:0000256" key="1">
    <source>
        <dbReference type="ARBA" id="ARBA00005698"/>
    </source>
</evidence>
<comment type="subcellular location">
    <subcellularLocation>
        <location evidence="2">Cell membrane</location>
        <topology evidence="2">Multi-pass membrane protein</topology>
    </subcellularLocation>
</comment>
<name>A0A963Z3E1_9PROT</name>
<comment type="caution">
    <text evidence="3">The sequence shown here is derived from an EMBL/GenBank/DDBJ whole genome shotgun (WGS) entry which is preliminary data.</text>
</comment>
<dbReference type="InterPro" id="IPR001457">
    <property type="entry name" value="NADH_UbQ/plastoQ_OxRdtase_su6"/>
</dbReference>
<feature type="transmembrane region" description="Helical" evidence="2">
    <location>
        <begin position="6"/>
        <end position="24"/>
    </location>
</feature>
<dbReference type="GO" id="GO:0048038">
    <property type="term" value="F:quinone binding"/>
    <property type="evidence" value="ECO:0007669"/>
    <property type="project" value="UniProtKB-UniRule"/>
</dbReference>
<keyword evidence="2" id="KW-0812">Transmembrane</keyword>